<gene>
    <name evidence="2" type="ORF">PR048_002724</name>
</gene>
<dbReference type="EMBL" id="JARBHB010000001">
    <property type="protein sequence ID" value="KAJ8897378.1"/>
    <property type="molecule type" value="Genomic_DNA"/>
</dbReference>
<reference evidence="2 3" key="1">
    <citation type="submission" date="2023-02" db="EMBL/GenBank/DDBJ databases">
        <title>LHISI_Scaffold_Assembly.</title>
        <authorList>
            <person name="Stuart O.P."/>
            <person name="Cleave R."/>
            <person name="Magrath M.J.L."/>
            <person name="Mikheyev A.S."/>
        </authorList>
    </citation>
    <scope>NUCLEOTIDE SEQUENCE [LARGE SCALE GENOMIC DNA]</scope>
    <source>
        <strain evidence="2">Daus_M_001</strain>
        <tissue evidence="2">Leg muscle</tissue>
    </source>
</reference>
<evidence type="ECO:0000313" key="3">
    <source>
        <dbReference type="Proteomes" id="UP001159363"/>
    </source>
</evidence>
<proteinExistence type="predicted"/>
<accession>A0ABQ9IL12</accession>
<sequence>MEPHGYMSQQPAQPGLREYHGTTIHKAAKHALQGLMGTPRPTSCEPLPTQSLETTESCGCLGREPAPSPSPDTTHKQTASSTSMMLLNLHRYAACCATVASCGQGLSVHETRFPGSLPTELLRPHYRVLYPLSYCGPAIGFLYPVSYCGSWEGIRKSAVLEGYHLVVPLTGNKALCNDHERPLREHSVLLALPSTCPLHHVLARPYTMPGNPSAVHLWGIEFSDTAPEMVSADSGTGVSRENPPTNFNVRHMRKSVFDPTAGDLRGQIFAVACFVLTISMEYRNRGSRRGVKPEFYRTRFLCVTTAKYCSLENILVFTWINVRKVWSTETEDPDVESSPSLTEHEVEAENVSRSPNFDHYVCFLVAARLLMRGTANEMGKLEEDTHMREVPRVLSAAELKSVQPRGNASSLHRVRKAPCLRNCPKLRQLRTILPVATVAERLTCLPPSPRRDPGSIPGPVTPDFRIWESYRTMPLVGGLSRGSPVSPALSFQSCSILASLILIVSQDLDIKSRPNLFTHYVHRGETVWRFLLCGCAYSPIGCAKLWEWALRVIGYCPLRKVRGWLDCRLAGRLPGADWRTACKHFIGHVVVKGRAGETGDTRRPAASSGTIPTCENPGATFREAAVVPILYTGEDDSLKRRATPHLARVGNIATSSALYARLFSVTRECANVLRRRRRGIVIGLCVRESGNGVGSAFCIEHSDSRRLHYDGNTEFLARRSDEALGVRVTVARIAPSLLDHGRAAT</sequence>
<comment type="caution">
    <text evidence="2">The sequence shown here is derived from an EMBL/GenBank/DDBJ whole genome shotgun (WGS) entry which is preliminary data.</text>
</comment>
<evidence type="ECO:0000313" key="2">
    <source>
        <dbReference type="EMBL" id="KAJ8897378.1"/>
    </source>
</evidence>
<keyword evidence="3" id="KW-1185">Reference proteome</keyword>
<feature type="region of interest" description="Disordered" evidence="1">
    <location>
        <begin position="55"/>
        <end position="79"/>
    </location>
</feature>
<protein>
    <submittedName>
        <fullName evidence="2">Uncharacterized protein</fullName>
    </submittedName>
</protein>
<dbReference type="Proteomes" id="UP001159363">
    <property type="component" value="Chromosome 1"/>
</dbReference>
<name>A0ABQ9IL12_9NEOP</name>
<organism evidence="2 3">
    <name type="scientific">Dryococelus australis</name>
    <dbReference type="NCBI Taxonomy" id="614101"/>
    <lineage>
        <taxon>Eukaryota</taxon>
        <taxon>Metazoa</taxon>
        <taxon>Ecdysozoa</taxon>
        <taxon>Arthropoda</taxon>
        <taxon>Hexapoda</taxon>
        <taxon>Insecta</taxon>
        <taxon>Pterygota</taxon>
        <taxon>Neoptera</taxon>
        <taxon>Polyneoptera</taxon>
        <taxon>Phasmatodea</taxon>
        <taxon>Verophasmatodea</taxon>
        <taxon>Anareolatae</taxon>
        <taxon>Phasmatidae</taxon>
        <taxon>Eurycanthinae</taxon>
        <taxon>Dryococelus</taxon>
    </lineage>
</organism>
<evidence type="ECO:0000256" key="1">
    <source>
        <dbReference type="SAM" id="MobiDB-lite"/>
    </source>
</evidence>